<protein>
    <submittedName>
        <fullName evidence="8">Serine/threonine-protein kinase PrkC</fullName>
        <ecNumber evidence="8">2.7.11.1</ecNumber>
    </submittedName>
</protein>
<evidence type="ECO:0000256" key="2">
    <source>
        <dbReference type="ARBA" id="ARBA00022741"/>
    </source>
</evidence>
<evidence type="ECO:0000313" key="8">
    <source>
        <dbReference type="EMBL" id="QDT44308.1"/>
    </source>
</evidence>
<dbReference type="KEGG" id="gaz:Pan241w_44170"/>
<dbReference type="GO" id="GO:0000160">
    <property type="term" value="P:phosphorelay signal transduction system"/>
    <property type="evidence" value="ECO:0007669"/>
    <property type="project" value="InterPro"/>
</dbReference>
<dbReference type="PANTHER" id="PTHR43289:SF34">
    <property type="entry name" value="SERINE_THREONINE-PROTEIN KINASE YBDM-RELATED"/>
    <property type="match status" value="1"/>
</dbReference>
<dbReference type="RefSeq" id="WP_145219659.1">
    <property type="nucleotide sequence ID" value="NZ_CP036269.1"/>
</dbReference>
<dbReference type="CDD" id="cd14014">
    <property type="entry name" value="STKc_PknB_like"/>
    <property type="match status" value="1"/>
</dbReference>
<sequence length="498" mass="56140">MIFFNKKSPKKKLSEQIVDLRLVTQQEMDACLQELQEKSTDDGKLIRLLERKNLITSFQAGRLKSNEFEDLVLGDNKLMYQNASGSFARVYRAASLTDGRMIGVKVLRQRWAQDPDTVKMFHREAEVCKQFQHKNIVPIFDVGVQDGIHYFTMEFVEGGNLRDFITIRKKLSPTEAIKYTVDICEGLEYANRLGYTHRDMKPTNVLMSIQGVAKLIDFGLAGEDDASGAGEAHQRAVEYGTLEKSTGAPRNDPRSDLYFVGTIFYELLSGKPPFPRTKDVEERKRPSRYSQIPSITTLEPNLPTPIVNVLEKLMAYQPQERYQSATEAIQDLLEVRAQLDDSDSEGKPPANTADVKTAAEQELQMAIAPPTVLCVESRPKHQDVLRDYLTKHGYRVLILSDIDRAMNRIKENAPDCVVFMEDSIGAGAVEAFNNALGMNADLAAVLVLSEKNASVKKTLQKTDRSRILVQPIKIRNLRSKIQKVLQHQLNDSAELTAY</sequence>
<dbReference type="InterPro" id="IPR011009">
    <property type="entry name" value="Kinase-like_dom_sf"/>
</dbReference>
<dbReference type="SUPFAM" id="SSF52172">
    <property type="entry name" value="CheY-like"/>
    <property type="match status" value="1"/>
</dbReference>
<feature type="domain" description="Protein kinase" evidence="6">
    <location>
        <begin position="76"/>
        <end position="333"/>
    </location>
</feature>
<dbReference type="PROSITE" id="PS00108">
    <property type="entry name" value="PROTEIN_KINASE_ST"/>
    <property type="match status" value="1"/>
</dbReference>
<dbReference type="InterPro" id="IPR001789">
    <property type="entry name" value="Sig_transdc_resp-reg_receiver"/>
</dbReference>
<evidence type="ECO:0000256" key="5">
    <source>
        <dbReference type="PROSITE-ProRule" id="PRU00169"/>
    </source>
</evidence>
<dbReference type="Pfam" id="PF00069">
    <property type="entry name" value="Pkinase"/>
    <property type="match status" value="1"/>
</dbReference>
<keyword evidence="4" id="KW-0067">ATP-binding</keyword>
<comment type="caution">
    <text evidence="5">Lacks conserved residue(s) required for the propagation of feature annotation.</text>
</comment>
<dbReference type="PANTHER" id="PTHR43289">
    <property type="entry name" value="MITOGEN-ACTIVATED PROTEIN KINASE KINASE KINASE 20-RELATED"/>
    <property type="match status" value="1"/>
</dbReference>
<dbReference type="InterPro" id="IPR011006">
    <property type="entry name" value="CheY-like_superfamily"/>
</dbReference>
<dbReference type="InterPro" id="IPR008271">
    <property type="entry name" value="Ser/Thr_kinase_AS"/>
</dbReference>
<reference evidence="8 9" key="1">
    <citation type="submission" date="2019-02" db="EMBL/GenBank/DDBJ databases">
        <title>Deep-cultivation of Planctomycetes and their phenomic and genomic characterization uncovers novel biology.</title>
        <authorList>
            <person name="Wiegand S."/>
            <person name="Jogler M."/>
            <person name="Boedeker C."/>
            <person name="Pinto D."/>
            <person name="Vollmers J."/>
            <person name="Rivas-Marin E."/>
            <person name="Kohn T."/>
            <person name="Peeters S.H."/>
            <person name="Heuer A."/>
            <person name="Rast P."/>
            <person name="Oberbeckmann S."/>
            <person name="Bunk B."/>
            <person name="Jeske O."/>
            <person name="Meyerdierks A."/>
            <person name="Storesund J.E."/>
            <person name="Kallscheuer N."/>
            <person name="Luecker S."/>
            <person name="Lage O.M."/>
            <person name="Pohl T."/>
            <person name="Merkel B.J."/>
            <person name="Hornburger P."/>
            <person name="Mueller R.-W."/>
            <person name="Bruemmer F."/>
            <person name="Labrenz M."/>
            <person name="Spormann A.M."/>
            <person name="Op den Camp H."/>
            <person name="Overmann J."/>
            <person name="Amann R."/>
            <person name="Jetten M.S.M."/>
            <person name="Mascher T."/>
            <person name="Medema M.H."/>
            <person name="Devos D.P."/>
            <person name="Kaster A.-K."/>
            <person name="Ovreas L."/>
            <person name="Rohde M."/>
            <person name="Galperin M.Y."/>
            <person name="Jogler C."/>
        </authorList>
    </citation>
    <scope>NUCLEOTIDE SEQUENCE [LARGE SCALE GENOMIC DNA]</scope>
    <source>
        <strain evidence="8 9">Pan241w</strain>
    </source>
</reference>
<dbReference type="Gene3D" id="1.10.510.10">
    <property type="entry name" value="Transferase(Phosphotransferase) domain 1"/>
    <property type="match status" value="1"/>
</dbReference>
<keyword evidence="2" id="KW-0547">Nucleotide-binding</keyword>
<dbReference type="Proteomes" id="UP000317171">
    <property type="component" value="Chromosome"/>
</dbReference>
<evidence type="ECO:0000259" key="7">
    <source>
        <dbReference type="PROSITE" id="PS50110"/>
    </source>
</evidence>
<evidence type="ECO:0000313" key="9">
    <source>
        <dbReference type="Proteomes" id="UP000317171"/>
    </source>
</evidence>
<keyword evidence="9" id="KW-1185">Reference proteome</keyword>
<dbReference type="PROSITE" id="PS50110">
    <property type="entry name" value="RESPONSE_REGULATORY"/>
    <property type="match status" value="1"/>
</dbReference>
<evidence type="ECO:0000256" key="1">
    <source>
        <dbReference type="ARBA" id="ARBA00022679"/>
    </source>
</evidence>
<dbReference type="OrthoDB" id="7806016at2"/>
<accession>A0A517RKA1</accession>
<name>A0A517RKA1_9PLAN</name>
<evidence type="ECO:0000256" key="4">
    <source>
        <dbReference type="ARBA" id="ARBA00022840"/>
    </source>
</evidence>
<evidence type="ECO:0000259" key="6">
    <source>
        <dbReference type="PROSITE" id="PS50011"/>
    </source>
</evidence>
<dbReference type="EC" id="2.7.11.1" evidence="8"/>
<evidence type="ECO:0000256" key="3">
    <source>
        <dbReference type="ARBA" id="ARBA00022777"/>
    </source>
</evidence>
<dbReference type="PROSITE" id="PS50011">
    <property type="entry name" value="PROTEIN_KINASE_DOM"/>
    <property type="match status" value="1"/>
</dbReference>
<keyword evidence="3 8" id="KW-0418">Kinase</keyword>
<dbReference type="AlphaFoldDB" id="A0A517RKA1"/>
<dbReference type="InterPro" id="IPR000719">
    <property type="entry name" value="Prot_kinase_dom"/>
</dbReference>
<dbReference type="Gene3D" id="3.30.200.20">
    <property type="entry name" value="Phosphorylase Kinase, domain 1"/>
    <property type="match status" value="1"/>
</dbReference>
<dbReference type="GO" id="GO:0005524">
    <property type="term" value="F:ATP binding"/>
    <property type="evidence" value="ECO:0007669"/>
    <property type="project" value="UniProtKB-KW"/>
</dbReference>
<dbReference type="EMBL" id="CP036269">
    <property type="protein sequence ID" value="QDT44308.1"/>
    <property type="molecule type" value="Genomic_DNA"/>
</dbReference>
<keyword evidence="1 8" id="KW-0808">Transferase</keyword>
<feature type="domain" description="Response regulatory" evidence="7">
    <location>
        <begin position="371"/>
        <end position="485"/>
    </location>
</feature>
<organism evidence="8 9">
    <name type="scientific">Gimesia alba</name>
    <dbReference type="NCBI Taxonomy" id="2527973"/>
    <lineage>
        <taxon>Bacteria</taxon>
        <taxon>Pseudomonadati</taxon>
        <taxon>Planctomycetota</taxon>
        <taxon>Planctomycetia</taxon>
        <taxon>Planctomycetales</taxon>
        <taxon>Planctomycetaceae</taxon>
        <taxon>Gimesia</taxon>
    </lineage>
</organism>
<dbReference type="GO" id="GO:0004674">
    <property type="term" value="F:protein serine/threonine kinase activity"/>
    <property type="evidence" value="ECO:0007669"/>
    <property type="project" value="UniProtKB-EC"/>
</dbReference>
<gene>
    <name evidence="8" type="primary">prkC_15</name>
    <name evidence="8" type="ORF">Pan241w_44170</name>
</gene>
<dbReference type="SUPFAM" id="SSF56112">
    <property type="entry name" value="Protein kinase-like (PK-like)"/>
    <property type="match status" value="1"/>
</dbReference>
<dbReference type="Gene3D" id="3.40.50.2300">
    <property type="match status" value="1"/>
</dbReference>
<proteinExistence type="predicted"/>
<dbReference type="SMART" id="SM00220">
    <property type="entry name" value="S_TKc"/>
    <property type="match status" value="1"/>
</dbReference>